<dbReference type="HOGENOM" id="CLU_1057027_0_0_9"/>
<dbReference type="InterPro" id="IPR006520">
    <property type="entry name" value="Dit_BPSPP_N"/>
</dbReference>
<dbReference type="RefSeq" id="WP_011064615.1">
    <property type="nucleotide sequence ID" value="NC_004193.1"/>
</dbReference>
<evidence type="ECO:0000259" key="1">
    <source>
        <dbReference type="Pfam" id="PF05709"/>
    </source>
</evidence>
<accession>Q8ETP4</accession>
<dbReference type="eggNOG" id="COG4722">
    <property type="taxonomic scope" value="Bacteria"/>
</dbReference>
<feature type="domain" description="Siphovirus-type tail component RIFT-related" evidence="1">
    <location>
        <begin position="38"/>
        <end position="144"/>
    </location>
</feature>
<reference evidence="3 4" key="1">
    <citation type="journal article" date="2001" name="FEMS Microbiol. Lett.">
        <title>Oceanobacillus iheyensis gen. nov., sp. nov., a deep-sea extremely halotolerant and alkaliphilic species isolated from a depth of 1050 m on the Iheya Ridge.</title>
        <authorList>
            <person name="Lu J."/>
            <person name="Nogi Y."/>
            <person name="Takami H."/>
        </authorList>
    </citation>
    <scope>NUCLEOTIDE SEQUENCE [LARGE SCALE GENOMIC DNA]</scope>
    <source>
        <strain evidence="4">DSM 14371 / CIP 107618 / JCM 11309 / KCTC 3954 / HTE831</strain>
    </source>
</reference>
<protein>
    <submittedName>
        <fullName evidence="3">Bacteriophage related protein</fullName>
    </submittedName>
</protein>
<name>Q8ETP4_OCEIH</name>
<organism evidence="3 4">
    <name type="scientific">Oceanobacillus iheyensis (strain DSM 14371 / CIP 107618 / JCM 11309 / KCTC 3954 / HTE831)</name>
    <dbReference type="NCBI Taxonomy" id="221109"/>
    <lineage>
        <taxon>Bacteria</taxon>
        <taxon>Bacillati</taxon>
        <taxon>Bacillota</taxon>
        <taxon>Bacilli</taxon>
        <taxon>Bacillales</taxon>
        <taxon>Bacillaceae</taxon>
        <taxon>Oceanobacillus</taxon>
    </lineage>
</organism>
<keyword evidence="4" id="KW-1185">Reference proteome</keyword>
<proteinExistence type="predicted"/>
<evidence type="ECO:0000313" key="4">
    <source>
        <dbReference type="Proteomes" id="UP000000822"/>
    </source>
</evidence>
<dbReference type="AlphaFoldDB" id="Q8ETP4"/>
<dbReference type="Pfam" id="PF05709">
    <property type="entry name" value="Sipho_tail"/>
    <property type="match status" value="1"/>
</dbReference>
<dbReference type="Gene3D" id="2.60.120.860">
    <property type="match status" value="1"/>
</dbReference>
<dbReference type="Proteomes" id="UP000000822">
    <property type="component" value="Chromosome"/>
</dbReference>
<reference evidence="3 4" key="2">
    <citation type="journal article" date="2002" name="Nucleic Acids Res.">
        <title>Genome sequence of Oceanobacillus iheyensis isolated from the Iheya Ridge and its unexpected adaptive capabilities to extreme environments.</title>
        <authorList>
            <person name="Takami H."/>
            <person name="Takaki Y."/>
            <person name="Uchiyama I."/>
        </authorList>
    </citation>
    <scope>NUCLEOTIDE SEQUENCE [LARGE SCALE GENOMIC DNA]</scope>
    <source>
        <strain evidence="4">DSM 14371 / CIP 107618 / JCM 11309 / KCTC 3954 / HTE831</strain>
    </source>
</reference>
<dbReference type="KEGG" id="oih:OB0214"/>
<sequence>MYLFTDTTPREEPFIGSFSLQTIFNNMNIDQLLSDTQGRFITTSISGRNLTSKSIETNEFLGMHGLREGDFKYEPREIVVSFLLEDKTNSGFRNKIKQLYSILQGQKRKLRFTDENAYYLATFKEADIPEENSNSIEGSLIFLCTDPAKYFERVDIDINRGSDLYSIDSIEPTSWGIKVNFTENVSYFSFNESKGLYLYLNYEFIEGDELSIEYDKRKVLLNSEHDLRNTVSVQSHFQQLVPGDTEIITSHDCTLIYNKKDYS</sequence>
<dbReference type="InterPro" id="IPR054738">
    <property type="entry name" value="Siphovirus-type_tail_C"/>
</dbReference>
<dbReference type="EMBL" id="BA000028">
    <property type="protein sequence ID" value="BAC12170.1"/>
    <property type="molecule type" value="Genomic_DNA"/>
</dbReference>
<dbReference type="OrthoDB" id="3078561at2"/>
<dbReference type="Gene3D" id="2.40.30.200">
    <property type="match status" value="1"/>
</dbReference>
<evidence type="ECO:0000313" key="3">
    <source>
        <dbReference type="EMBL" id="BAC12170.1"/>
    </source>
</evidence>
<dbReference type="Pfam" id="PF22768">
    <property type="entry name" value="SPP1_Dit"/>
    <property type="match status" value="1"/>
</dbReference>
<gene>
    <name evidence="3" type="ordered locus">OB0214</name>
</gene>
<dbReference type="InterPro" id="IPR008841">
    <property type="entry name" value="Siphovirus-type_tail_N"/>
</dbReference>
<dbReference type="STRING" id="221109.gene:10732411"/>
<feature type="domain" description="Siphovirus-type tail component C-terminal" evidence="2">
    <location>
        <begin position="171"/>
        <end position="260"/>
    </location>
</feature>
<dbReference type="NCBIfam" id="TIGR01633">
    <property type="entry name" value="phi3626_gp14_N"/>
    <property type="match status" value="1"/>
</dbReference>
<evidence type="ECO:0000259" key="2">
    <source>
        <dbReference type="Pfam" id="PF22768"/>
    </source>
</evidence>